<protein>
    <submittedName>
        <fullName evidence="2">Transmembrane protein 170A</fullName>
    </submittedName>
</protein>
<proteinExistence type="predicted"/>
<reference evidence="2" key="1">
    <citation type="submission" date="2016-11" db="UniProtKB">
        <authorList>
            <consortium name="WormBaseParasite"/>
        </authorList>
    </citation>
    <scope>IDENTIFICATION</scope>
    <source>
        <strain evidence="2">KR3021</strain>
    </source>
</reference>
<evidence type="ECO:0000313" key="2">
    <source>
        <dbReference type="WBParaSite" id="RSKR_0001029000.1"/>
    </source>
</evidence>
<accession>A0AC35UCU5</accession>
<evidence type="ECO:0000313" key="1">
    <source>
        <dbReference type="Proteomes" id="UP000095286"/>
    </source>
</evidence>
<sequence>MNGTWVSFFPEGSNGSITNFSMWDVLTLDQTDVTEFYHMWISIFIWTAIIYTIVYITFFALSFIQLRTHKWLVFTILPVCLIMVVPPFIISMFTCAVIAFSFSAGGKAITAWHCLGIGCVQSIFSIVFSYTRLLATL</sequence>
<dbReference type="Proteomes" id="UP000095286">
    <property type="component" value="Unplaced"/>
</dbReference>
<organism evidence="1 2">
    <name type="scientific">Rhabditophanes sp. KR3021</name>
    <dbReference type="NCBI Taxonomy" id="114890"/>
    <lineage>
        <taxon>Eukaryota</taxon>
        <taxon>Metazoa</taxon>
        <taxon>Ecdysozoa</taxon>
        <taxon>Nematoda</taxon>
        <taxon>Chromadorea</taxon>
        <taxon>Rhabditida</taxon>
        <taxon>Tylenchina</taxon>
        <taxon>Panagrolaimomorpha</taxon>
        <taxon>Strongyloidoidea</taxon>
        <taxon>Alloionematidae</taxon>
        <taxon>Rhabditophanes</taxon>
    </lineage>
</organism>
<dbReference type="WBParaSite" id="RSKR_0001029000.1">
    <property type="protein sequence ID" value="RSKR_0001029000.1"/>
    <property type="gene ID" value="RSKR_0001029000"/>
</dbReference>
<name>A0AC35UCU5_9BILA</name>